<evidence type="ECO:0000313" key="3">
    <source>
        <dbReference type="EMBL" id="AXB44700.1"/>
    </source>
</evidence>
<gene>
    <name evidence="3" type="ORF">A4R43_21150</name>
</gene>
<protein>
    <recommendedName>
        <fullName evidence="5">DUF3558 domain-containing protein</fullName>
    </recommendedName>
</protein>
<evidence type="ECO:0000313" key="4">
    <source>
        <dbReference type="Proteomes" id="UP000250434"/>
    </source>
</evidence>
<dbReference type="OrthoDB" id="3340987at2"/>
<dbReference type="KEGG" id="aab:A4R43_21150"/>
<feature type="chain" id="PRO_5016633626" description="DUF3558 domain-containing protein" evidence="2">
    <location>
        <begin position="23"/>
        <end position="355"/>
    </location>
</feature>
<proteinExistence type="predicted"/>
<feature type="signal peptide" evidence="2">
    <location>
        <begin position="1"/>
        <end position="22"/>
    </location>
</feature>
<name>A0A344L9H6_9PSEU</name>
<keyword evidence="2" id="KW-0732">Signal</keyword>
<reference evidence="3 4" key="1">
    <citation type="submission" date="2016-04" db="EMBL/GenBank/DDBJ databases">
        <title>Complete genome sequence and analysis of deep-sea sediment isolate, Amycolatopsis sp. WP1.</title>
        <authorList>
            <person name="Wang H."/>
            <person name="Chen S."/>
            <person name="Wu Q."/>
        </authorList>
    </citation>
    <scope>NUCLEOTIDE SEQUENCE [LARGE SCALE GENOMIC DNA]</scope>
    <source>
        <strain evidence="3 4">WP1</strain>
    </source>
</reference>
<evidence type="ECO:0000256" key="2">
    <source>
        <dbReference type="SAM" id="SignalP"/>
    </source>
</evidence>
<feature type="region of interest" description="Disordered" evidence="1">
    <location>
        <begin position="156"/>
        <end position="187"/>
    </location>
</feature>
<accession>A0A344L9H6</accession>
<dbReference type="AlphaFoldDB" id="A0A344L9H6"/>
<keyword evidence="4" id="KW-1185">Reference proteome</keyword>
<dbReference type="Proteomes" id="UP000250434">
    <property type="component" value="Chromosome"/>
</dbReference>
<evidence type="ECO:0008006" key="5">
    <source>
        <dbReference type="Google" id="ProtNLM"/>
    </source>
</evidence>
<dbReference type="EMBL" id="CP015163">
    <property type="protein sequence ID" value="AXB44700.1"/>
    <property type="molecule type" value="Genomic_DNA"/>
</dbReference>
<dbReference type="PROSITE" id="PS51257">
    <property type="entry name" value="PROKAR_LIPOPROTEIN"/>
    <property type="match status" value="1"/>
</dbReference>
<sequence>MDRVKAIGAVLLTGLLVLTACAEPDPDEGKTPPPVAAPEIAQRLDEYLTSMADQTLEAGAQASPITRSQAPCAEKEVSWGVVPRAERTVEAGARVRKYFEDLTSWLAGADLSEYEDRGREAGGQAVSGVSNEGARLEVHWDWESPRLTLRATGPCSWPADRPGGPVTGQLPPPSTPRWPRKAVGTEDAAVCTSPKRVVFNPDAPPFAGPGPHLVAVIAHAESRDFRYDDVVLDEDWSPHEIHDESTPEHANTQLVACVRVEPTTDTGRDLTCHYSASLASPTSSPMDFDLFEANYHVTVRQARDGSVVEEFTLPGTVGDDRNCLSQLDDYHRTLTLGLDHRAFGDRLRPLAEPAR</sequence>
<organism evidence="3 4">
    <name type="scientific">Amycolatopsis albispora</name>
    <dbReference type="NCBI Taxonomy" id="1804986"/>
    <lineage>
        <taxon>Bacteria</taxon>
        <taxon>Bacillati</taxon>
        <taxon>Actinomycetota</taxon>
        <taxon>Actinomycetes</taxon>
        <taxon>Pseudonocardiales</taxon>
        <taxon>Pseudonocardiaceae</taxon>
        <taxon>Amycolatopsis</taxon>
    </lineage>
</organism>
<evidence type="ECO:0000256" key="1">
    <source>
        <dbReference type="SAM" id="MobiDB-lite"/>
    </source>
</evidence>